<proteinExistence type="predicted"/>
<sequence>MKTRSRAQHSDDEQPKVATEAPKKTLAATSAVDKKGTSALHTSSPIPANKSAMTTATSRLPSYRHTPYGTIASKSTMLKAYYKETKDACFGDIGSGQDKKKKKLAPPVGDDDEEELLWFD</sequence>
<evidence type="ECO:0000313" key="3">
    <source>
        <dbReference type="Proteomes" id="UP000613401"/>
    </source>
</evidence>
<dbReference type="GeneID" id="69015071"/>
<organism evidence="2 3">
    <name type="scientific">Colletotrichum gloeosporioides</name>
    <name type="common">Anthracnose fungus</name>
    <name type="synonym">Glomerella cingulata</name>
    <dbReference type="NCBI Taxonomy" id="474922"/>
    <lineage>
        <taxon>Eukaryota</taxon>
        <taxon>Fungi</taxon>
        <taxon>Dikarya</taxon>
        <taxon>Ascomycota</taxon>
        <taxon>Pezizomycotina</taxon>
        <taxon>Sordariomycetes</taxon>
        <taxon>Hypocreomycetidae</taxon>
        <taxon>Glomerellales</taxon>
        <taxon>Glomerellaceae</taxon>
        <taxon>Colletotrichum</taxon>
        <taxon>Colletotrichum gloeosporioides species complex</taxon>
    </lineage>
</organism>
<evidence type="ECO:0000313" key="2">
    <source>
        <dbReference type="EMBL" id="KAF3808148.1"/>
    </source>
</evidence>
<feature type="region of interest" description="Disordered" evidence="1">
    <location>
        <begin position="1"/>
        <end position="56"/>
    </location>
</feature>
<feature type="compositionally biased region" description="Polar residues" evidence="1">
    <location>
        <begin position="39"/>
        <end position="56"/>
    </location>
</feature>
<accession>A0A8H4CQE2</accession>
<feature type="compositionally biased region" description="Acidic residues" evidence="1">
    <location>
        <begin position="109"/>
        <end position="120"/>
    </location>
</feature>
<reference evidence="2" key="2">
    <citation type="submission" date="2020-03" db="EMBL/GenBank/DDBJ databases">
        <authorList>
            <person name="Fu F.-F."/>
            <person name="Chen J."/>
        </authorList>
    </citation>
    <scope>NUCLEOTIDE SEQUENCE</scope>
    <source>
        <strain evidence="2">Lc1</strain>
    </source>
</reference>
<protein>
    <submittedName>
        <fullName evidence="2">Uncharacterized protein</fullName>
    </submittedName>
</protein>
<reference evidence="2" key="1">
    <citation type="journal article" date="2020" name="Phytopathology">
        <title>Genome sequence and comparative analysis of Colletotrichum gloeosporioides isolated from Liriodendron leaves.</title>
        <authorList>
            <person name="Fu F.F."/>
            <person name="Hao Z."/>
            <person name="Wang P."/>
            <person name="Lu Y."/>
            <person name="Xue L.J."/>
            <person name="Wei G."/>
            <person name="Tian Y."/>
            <person name="Baishi H."/>
            <person name="Xu H."/>
            <person name="Shi J."/>
            <person name="Cheng T."/>
            <person name="Wang G."/>
            <person name="Yi Y."/>
            <person name="Chen J."/>
        </authorList>
    </citation>
    <scope>NUCLEOTIDE SEQUENCE</scope>
    <source>
        <strain evidence="2">Lc1</strain>
    </source>
</reference>
<feature type="region of interest" description="Disordered" evidence="1">
    <location>
        <begin position="91"/>
        <end position="120"/>
    </location>
</feature>
<name>A0A8H4CQE2_COLGL</name>
<dbReference type="RefSeq" id="XP_045267307.1">
    <property type="nucleotide sequence ID" value="XM_045407904.1"/>
</dbReference>
<dbReference type="AlphaFoldDB" id="A0A8H4CQE2"/>
<keyword evidence="3" id="KW-1185">Reference proteome</keyword>
<gene>
    <name evidence="2" type="ORF">GCG54_00007930</name>
</gene>
<dbReference type="EMBL" id="WVTB01000023">
    <property type="protein sequence ID" value="KAF3808148.1"/>
    <property type="molecule type" value="Genomic_DNA"/>
</dbReference>
<comment type="caution">
    <text evidence="2">The sequence shown here is derived from an EMBL/GenBank/DDBJ whole genome shotgun (WGS) entry which is preliminary data.</text>
</comment>
<evidence type="ECO:0000256" key="1">
    <source>
        <dbReference type="SAM" id="MobiDB-lite"/>
    </source>
</evidence>
<dbReference type="Proteomes" id="UP000613401">
    <property type="component" value="Unassembled WGS sequence"/>
</dbReference>